<evidence type="ECO:0000313" key="1">
    <source>
        <dbReference type="EMBL" id="KAH8083813.1"/>
    </source>
</evidence>
<evidence type="ECO:0000313" key="2">
    <source>
        <dbReference type="Proteomes" id="UP000813824"/>
    </source>
</evidence>
<comment type="caution">
    <text evidence="1">The sequence shown here is derived from an EMBL/GenBank/DDBJ whole genome shotgun (WGS) entry which is preliminary data.</text>
</comment>
<gene>
    <name evidence="1" type="ORF">BXZ70DRAFT_577166</name>
</gene>
<accession>A0A8K0XKS5</accession>
<reference evidence="1" key="1">
    <citation type="journal article" date="2021" name="New Phytol.">
        <title>Evolutionary innovations through gain and loss of genes in the ectomycorrhizal Boletales.</title>
        <authorList>
            <person name="Wu G."/>
            <person name="Miyauchi S."/>
            <person name="Morin E."/>
            <person name="Kuo A."/>
            <person name="Drula E."/>
            <person name="Varga T."/>
            <person name="Kohler A."/>
            <person name="Feng B."/>
            <person name="Cao Y."/>
            <person name="Lipzen A."/>
            <person name="Daum C."/>
            <person name="Hundley H."/>
            <person name="Pangilinan J."/>
            <person name="Johnson J."/>
            <person name="Barry K."/>
            <person name="LaButti K."/>
            <person name="Ng V."/>
            <person name="Ahrendt S."/>
            <person name="Min B."/>
            <person name="Choi I.G."/>
            <person name="Park H."/>
            <person name="Plett J.M."/>
            <person name="Magnuson J."/>
            <person name="Spatafora J.W."/>
            <person name="Nagy L.G."/>
            <person name="Henrissat B."/>
            <person name="Grigoriev I.V."/>
            <person name="Yang Z.L."/>
            <person name="Xu J."/>
            <person name="Martin F.M."/>
        </authorList>
    </citation>
    <scope>NUCLEOTIDE SEQUENCE</scope>
    <source>
        <strain evidence="1">KKN 215</strain>
    </source>
</reference>
<name>A0A8K0XKS5_9AGAR</name>
<dbReference type="AlphaFoldDB" id="A0A8K0XKS5"/>
<organism evidence="1 2">
    <name type="scientific">Cristinia sonorae</name>
    <dbReference type="NCBI Taxonomy" id="1940300"/>
    <lineage>
        <taxon>Eukaryota</taxon>
        <taxon>Fungi</taxon>
        <taxon>Dikarya</taxon>
        <taxon>Basidiomycota</taxon>
        <taxon>Agaricomycotina</taxon>
        <taxon>Agaricomycetes</taxon>
        <taxon>Agaricomycetidae</taxon>
        <taxon>Agaricales</taxon>
        <taxon>Pleurotineae</taxon>
        <taxon>Stephanosporaceae</taxon>
        <taxon>Cristinia</taxon>
    </lineage>
</organism>
<protein>
    <submittedName>
        <fullName evidence="1">Uncharacterized protein</fullName>
    </submittedName>
</protein>
<dbReference type="Proteomes" id="UP000813824">
    <property type="component" value="Unassembled WGS sequence"/>
</dbReference>
<keyword evidence="2" id="KW-1185">Reference proteome</keyword>
<sequence>MSYYQSLHPPMLSLDISRSPLLSGALPKDICDFSFGGPSSPRPTGLPLLPNSPKLAPSLQTRLKQLAKHQQQCIGIRPSPPCNKPLPSLPPSVIPPRQIISVLELLERMDNDVVKEVQRVKEGIAEACVMVREYVQADQARVAEWRKKRERMRKETKGLDDDFWLNA</sequence>
<proteinExistence type="predicted"/>
<dbReference type="OrthoDB" id="3018737at2759"/>
<dbReference type="EMBL" id="JAEVFJ010000047">
    <property type="protein sequence ID" value="KAH8083813.1"/>
    <property type="molecule type" value="Genomic_DNA"/>
</dbReference>